<dbReference type="SUPFAM" id="SSF46626">
    <property type="entry name" value="Cytochrome c"/>
    <property type="match status" value="1"/>
</dbReference>
<dbReference type="Pfam" id="PF00034">
    <property type="entry name" value="Cytochrom_C"/>
    <property type="match status" value="1"/>
</dbReference>
<dbReference type="GO" id="GO:0046872">
    <property type="term" value="F:metal ion binding"/>
    <property type="evidence" value="ECO:0007669"/>
    <property type="project" value="UniProtKB-KW"/>
</dbReference>
<dbReference type="EMBL" id="CP011390">
    <property type="protein sequence ID" value="ANE52730.1"/>
    <property type="molecule type" value="Genomic_DNA"/>
</dbReference>
<evidence type="ECO:0000313" key="7">
    <source>
        <dbReference type="Proteomes" id="UP000077177"/>
    </source>
</evidence>
<dbReference type="InterPro" id="IPR009056">
    <property type="entry name" value="Cyt_c-like_dom"/>
</dbReference>
<dbReference type="AlphaFoldDB" id="A0A172U088"/>
<feature type="domain" description="Cytochrome c" evidence="5">
    <location>
        <begin position="41"/>
        <end position="183"/>
    </location>
</feature>
<dbReference type="GO" id="GO:0009055">
    <property type="term" value="F:electron transfer activity"/>
    <property type="evidence" value="ECO:0007669"/>
    <property type="project" value="InterPro"/>
</dbReference>
<evidence type="ECO:0000256" key="3">
    <source>
        <dbReference type="ARBA" id="ARBA00023004"/>
    </source>
</evidence>
<proteinExistence type="predicted"/>
<keyword evidence="1 4" id="KW-0349">Heme</keyword>
<name>A0A172U088_9BACT</name>
<evidence type="ECO:0000313" key="6">
    <source>
        <dbReference type="EMBL" id="ANE52730.1"/>
    </source>
</evidence>
<evidence type="ECO:0000259" key="5">
    <source>
        <dbReference type="PROSITE" id="PS51007"/>
    </source>
</evidence>
<dbReference type="Gene3D" id="1.10.760.10">
    <property type="entry name" value="Cytochrome c-like domain"/>
    <property type="match status" value="1"/>
</dbReference>
<dbReference type="GO" id="GO:0020037">
    <property type="term" value="F:heme binding"/>
    <property type="evidence" value="ECO:0007669"/>
    <property type="project" value="InterPro"/>
</dbReference>
<dbReference type="OrthoDB" id="9809720at2"/>
<dbReference type="STRING" id="1492898.SY85_21895"/>
<keyword evidence="7" id="KW-1185">Reference proteome</keyword>
<dbReference type="PROSITE" id="PS51007">
    <property type="entry name" value="CYTC"/>
    <property type="match status" value="1"/>
</dbReference>
<dbReference type="KEGG" id="fla:SY85_21895"/>
<reference evidence="7" key="1">
    <citation type="submission" date="2015-01" db="EMBL/GenBank/DDBJ databases">
        <title>Flavisolibacter sp./LCS9/ whole genome sequencing.</title>
        <authorList>
            <person name="Kim M.K."/>
            <person name="Srinivasan S."/>
            <person name="Lee J.-J."/>
        </authorList>
    </citation>
    <scope>NUCLEOTIDE SEQUENCE [LARGE SCALE GENOMIC DNA]</scope>
    <source>
        <strain evidence="7">LCS9</strain>
    </source>
</reference>
<dbReference type="RefSeq" id="WP_066407743.1">
    <property type="nucleotide sequence ID" value="NZ_CP011390.1"/>
</dbReference>
<protein>
    <recommendedName>
        <fullName evidence="5">Cytochrome c domain-containing protein</fullName>
    </recommendedName>
</protein>
<keyword evidence="3 4" id="KW-0408">Iron</keyword>
<dbReference type="PROSITE" id="PS51257">
    <property type="entry name" value="PROKAR_LIPOPROTEIN"/>
    <property type="match status" value="1"/>
</dbReference>
<accession>A0A172U088</accession>
<sequence>MRITFSLVWGTLVLAACSNNSDNKATPENNITASRDMEHDDLVKRGEYIVLTNVCHDCHSPKVMTPKGPVPDSTKLLSGHPANTSIPTFSSNVTQPGQWLAMSPDITAFAGPWGISYAANLTPDSATGIGAWTEEQFVNTLRKGKHLGADNGRDILPPMPWQFFAKMTDDDLNAIYTYLKTIPSISNRVPAPTPPNEVKISKP</sequence>
<gene>
    <name evidence="6" type="ORF">SY85_21895</name>
</gene>
<dbReference type="PANTHER" id="PTHR35008">
    <property type="entry name" value="BLL4482 PROTEIN-RELATED"/>
    <property type="match status" value="1"/>
</dbReference>
<dbReference type="InterPro" id="IPR051459">
    <property type="entry name" value="Cytochrome_c-type_DH"/>
</dbReference>
<dbReference type="InterPro" id="IPR036909">
    <property type="entry name" value="Cyt_c-like_dom_sf"/>
</dbReference>
<evidence type="ECO:0000256" key="2">
    <source>
        <dbReference type="ARBA" id="ARBA00022723"/>
    </source>
</evidence>
<evidence type="ECO:0000256" key="1">
    <source>
        <dbReference type="ARBA" id="ARBA00022617"/>
    </source>
</evidence>
<dbReference type="Proteomes" id="UP000077177">
    <property type="component" value="Chromosome"/>
</dbReference>
<keyword evidence="2 4" id="KW-0479">Metal-binding</keyword>
<evidence type="ECO:0000256" key="4">
    <source>
        <dbReference type="PROSITE-ProRule" id="PRU00433"/>
    </source>
</evidence>
<reference evidence="6 7" key="2">
    <citation type="journal article" date="2016" name="Int. J. Syst. Evol. Microbiol.">
        <title>Flavisolibacter tropicus sp. nov., isolated from tropical soil.</title>
        <authorList>
            <person name="Lee J.J."/>
            <person name="Kang M.S."/>
            <person name="Kim G.S."/>
            <person name="Lee C.S."/>
            <person name="Lim S."/>
            <person name="Lee J."/>
            <person name="Roh S.H."/>
            <person name="Kang H."/>
            <person name="Ha J.M."/>
            <person name="Bae S."/>
            <person name="Jung H.Y."/>
            <person name="Kim M.K."/>
        </authorList>
    </citation>
    <scope>NUCLEOTIDE SEQUENCE [LARGE SCALE GENOMIC DNA]</scope>
    <source>
        <strain evidence="6 7">LCS9</strain>
    </source>
</reference>
<organism evidence="6 7">
    <name type="scientific">Flavisolibacter tropicus</name>
    <dbReference type="NCBI Taxonomy" id="1492898"/>
    <lineage>
        <taxon>Bacteria</taxon>
        <taxon>Pseudomonadati</taxon>
        <taxon>Bacteroidota</taxon>
        <taxon>Chitinophagia</taxon>
        <taxon>Chitinophagales</taxon>
        <taxon>Chitinophagaceae</taxon>
        <taxon>Flavisolibacter</taxon>
    </lineage>
</organism>
<dbReference type="PANTHER" id="PTHR35008:SF8">
    <property type="entry name" value="ALCOHOL DEHYDROGENASE CYTOCHROME C SUBUNIT"/>
    <property type="match status" value="1"/>
</dbReference>